<dbReference type="CDD" id="cd02440">
    <property type="entry name" value="AdoMet_MTases"/>
    <property type="match status" value="1"/>
</dbReference>
<dbReference type="PANTHER" id="PTHR11006:SF53">
    <property type="entry name" value="PROTEIN ARGININE N-METHYLTRANSFERASE 3"/>
    <property type="match status" value="1"/>
</dbReference>
<evidence type="ECO:0000256" key="4">
    <source>
        <dbReference type="ARBA" id="ARBA00022691"/>
    </source>
</evidence>
<evidence type="ECO:0000256" key="6">
    <source>
        <dbReference type="PROSITE-ProRule" id="PRU01015"/>
    </source>
</evidence>
<dbReference type="FunFam" id="2.70.160.11:FF:000001">
    <property type="entry name" value="Blast:Protein arginine N-methyltransferase 1"/>
    <property type="match status" value="1"/>
</dbReference>
<feature type="compositionally biased region" description="Basic and acidic residues" evidence="7">
    <location>
        <begin position="33"/>
        <end position="48"/>
    </location>
</feature>
<dbReference type="InterPro" id="IPR041698">
    <property type="entry name" value="Methyltransf_25"/>
</dbReference>
<dbReference type="GO" id="GO:0005634">
    <property type="term" value="C:nucleus"/>
    <property type="evidence" value="ECO:0007669"/>
    <property type="project" value="UniProtKB-SubCell"/>
</dbReference>
<keyword evidence="3 6" id="KW-0808">Transferase</keyword>
<comment type="caution">
    <text evidence="10">The sequence shown here is derived from an EMBL/GenBank/DDBJ whole genome shotgun (WGS) entry which is preliminary data.</text>
</comment>
<evidence type="ECO:0000313" key="10">
    <source>
        <dbReference type="EMBL" id="KAL3758793.1"/>
    </source>
</evidence>
<feature type="domain" description="Methyltransferase" evidence="8">
    <location>
        <begin position="154"/>
        <end position="251"/>
    </location>
</feature>
<sequence>MAEPSNNSGGGDNVVAISGAKRNNPPSPAHNRTVMDEHDGSHSEDVHHGKSSSSPPTKKFNPNNNIDEVNHGASNPNTTTSAIPTKTDFNDDGGDGDVGGDDVGGGDDRTSKDYYFDSYSHHGIHEEMLKDEVRTRTYQMAILNNKHLFENKIVLDVGCGTGILSMFAVQAGAAHVYAVDCSSIIEQAKKIVEDNGMSNKITLIQGKMEEIELPVPKVDLIVSEWMGYFLLYESMLNTVLYARDKWLTPNGIIFPDKAVMYLCAVEDEQMKYERIDFWENVYGFDMSALRSVALKEPVVDVVDPKYVVTNSVPILNIDLQHCTEDDLSFTSPFQLRAQRNDNIHSFVAYFECAFTRVHKPLGFSTSPFSKYTHWKQTIFYLKDRITICEGEEITGTIACRPNKKNTRDLDISFDINFHGMHSTISNEHVEYRLR</sequence>
<dbReference type="GO" id="GO:0016274">
    <property type="term" value="F:protein-arginine N-methyltransferase activity"/>
    <property type="evidence" value="ECO:0007669"/>
    <property type="project" value="UniProtKB-ARBA"/>
</dbReference>
<dbReference type="InterPro" id="IPR055135">
    <property type="entry name" value="PRMT_dom"/>
</dbReference>
<dbReference type="Gene3D" id="2.70.160.11">
    <property type="entry name" value="Hnrnp arginine n-methyltransferase1"/>
    <property type="match status" value="1"/>
</dbReference>
<evidence type="ECO:0000256" key="2">
    <source>
        <dbReference type="ARBA" id="ARBA00022603"/>
    </source>
</evidence>
<feature type="domain" description="Protein arginine N-methyltransferase" evidence="9">
    <location>
        <begin position="256"/>
        <end position="418"/>
    </location>
</feature>
<gene>
    <name evidence="10" type="ORF">ACHAWU_010086</name>
</gene>
<evidence type="ECO:0000256" key="3">
    <source>
        <dbReference type="ARBA" id="ARBA00022679"/>
    </source>
</evidence>
<evidence type="ECO:0000259" key="8">
    <source>
        <dbReference type="Pfam" id="PF13649"/>
    </source>
</evidence>
<feature type="compositionally biased region" description="Acidic residues" evidence="7">
    <location>
        <begin position="90"/>
        <end position="100"/>
    </location>
</feature>
<keyword evidence="4 6" id="KW-0949">S-adenosyl-L-methionine</keyword>
<dbReference type="InterPro" id="IPR029063">
    <property type="entry name" value="SAM-dependent_MTases_sf"/>
</dbReference>
<dbReference type="EMBL" id="JALLBG020000222">
    <property type="protein sequence ID" value="KAL3758793.1"/>
    <property type="molecule type" value="Genomic_DNA"/>
</dbReference>
<evidence type="ECO:0000256" key="7">
    <source>
        <dbReference type="SAM" id="MobiDB-lite"/>
    </source>
</evidence>
<name>A0ABD3M4C9_9STRA</name>
<dbReference type="PANTHER" id="PTHR11006">
    <property type="entry name" value="PROTEIN ARGININE N-METHYLTRANSFERASE"/>
    <property type="match status" value="1"/>
</dbReference>
<dbReference type="Gene3D" id="3.40.50.150">
    <property type="entry name" value="Vaccinia Virus protein VP39"/>
    <property type="match status" value="1"/>
</dbReference>
<feature type="region of interest" description="Disordered" evidence="7">
    <location>
        <begin position="1"/>
        <end position="109"/>
    </location>
</feature>
<feature type="compositionally biased region" description="Polar residues" evidence="7">
    <location>
        <begin position="51"/>
        <end position="84"/>
    </location>
</feature>
<comment type="subcellular location">
    <subcellularLocation>
        <location evidence="1">Nucleus</location>
    </subcellularLocation>
</comment>
<reference evidence="10 11" key="1">
    <citation type="submission" date="2024-10" db="EMBL/GenBank/DDBJ databases">
        <title>Updated reference genomes for cyclostephanoid diatoms.</title>
        <authorList>
            <person name="Roberts W.R."/>
            <person name="Alverson A.J."/>
        </authorList>
    </citation>
    <scope>NUCLEOTIDE SEQUENCE [LARGE SCALE GENOMIC DNA]</scope>
    <source>
        <strain evidence="10 11">AJA232-27</strain>
    </source>
</reference>
<evidence type="ECO:0000259" key="9">
    <source>
        <dbReference type="Pfam" id="PF22528"/>
    </source>
</evidence>
<dbReference type="Proteomes" id="UP001530293">
    <property type="component" value="Unassembled WGS sequence"/>
</dbReference>
<dbReference type="GO" id="GO:0032259">
    <property type="term" value="P:methylation"/>
    <property type="evidence" value="ECO:0007669"/>
    <property type="project" value="UniProtKB-KW"/>
</dbReference>
<keyword evidence="2 6" id="KW-0489">Methyltransferase</keyword>
<dbReference type="PROSITE" id="PS51678">
    <property type="entry name" value="SAM_MT_PRMT"/>
    <property type="match status" value="1"/>
</dbReference>
<protein>
    <submittedName>
        <fullName evidence="10">Uncharacterized protein</fullName>
    </submittedName>
</protein>
<keyword evidence="5" id="KW-0539">Nucleus</keyword>
<dbReference type="AlphaFoldDB" id="A0ABD3M4C9"/>
<dbReference type="FunFam" id="3.40.50.150:FF:000116">
    <property type="entry name" value="probable protein arginine N-methyltransferase 1"/>
    <property type="match status" value="1"/>
</dbReference>
<evidence type="ECO:0000256" key="5">
    <source>
        <dbReference type="ARBA" id="ARBA00023242"/>
    </source>
</evidence>
<evidence type="ECO:0000256" key="1">
    <source>
        <dbReference type="ARBA" id="ARBA00004123"/>
    </source>
</evidence>
<dbReference type="InterPro" id="IPR025799">
    <property type="entry name" value="Arg_MeTrfase"/>
</dbReference>
<dbReference type="SUPFAM" id="SSF53335">
    <property type="entry name" value="S-adenosyl-L-methionine-dependent methyltransferases"/>
    <property type="match status" value="1"/>
</dbReference>
<proteinExistence type="predicted"/>
<keyword evidence="11" id="KW-1185">Reference proteome</keyword>
<dbReference type="Pfam" id="PF13649">
    <property type="entry name" value="Methyltransf_25"/>
    <property type="match status" value="1"/>
</dbReference>
<organism evidence="10 11">
    <name type="scientific">Discostella pseudostelligera</name>
    <dbReference type="NCBI Taxonomy" id="259834"/>
    <lineage>
        <taxon>Eukaryota</taxon>
        <taxon>Sar</taxon>
        <taxon>Stramenopiles</taxon>
        <taxon>Ochrophyta</taxon>
        <taxon>Bacillariophyta</taxon>
        <taxon>Coscinodiscophyceae</taxon>
        <taxon>Thalassiosirophycidae</taxon>
        <taxon>Stephanodiscales</taxon>
        <taxon>Stephanodiscaceae</taxon>
        <taxon>Discostella</taxon>
    </lineage>
</organism>
<evidence type="ECO:0000313" key="11">
    <source>
        <dbReference type="Proteomes" id="UP001530293"/>
    </source>
</evidence>
<dbReference type="Pfam" id="PF22528">
    <property type="entry name" value="PRMT_C"/>
    <property type="match status" value="1"/>
</dbReference>
<accession>A0ABD3M4C9</accession>